<proteinExistence type="predicted"/>
<dbReference type="InterPro" id="IPR013083">
    <property type="entry name" value="Znf_RING/FYVE/PHD"/>
</dbReference>
<feature type="compositionally biased region" description="Basic and acidic residues" evidence="7">
    <location>
        <begin position="137"/>
        <end position="150"/>
    </location>
</feature>
<protein>
    <recommendedName>
        <fullName evidence="9">RING-type domain-containing protein</fullName>
    </recommendedName>
</protein>
<dbReference type="PANTHER" id="PTHR45969:SF69">
    <property type="entry name" value="FINGER DOMAIN PROTEIN, PUTATIVE (AFU_ORTHOLOGUE AFUA_3G12190)-RELATED"/>
    <property type="match status" value="1"/>
</dbReference>
<dbReference type="SMART" id="SM00184">
    <property type="entry name" value="RING"/>
    <property type="match status" value="1"/>
</dbReference>
<keyword evidence="3 6" id="KW-0863">Zinc-finger</keyword>
<dbReference type="UniPathway" id="UPA00143"/>
<gene>
    <name evidence="10" type="ORF">P154DRAFT_620117</name>
</gene>
<evidence type="ECO:0000313" key="10">
    <source>
        <dbReference type="EMBL" id="KAF2000602.1"/>
    </source>
</evidence>
<dbReference type="AlphaFoldDB" id="A0A6A5WG45"/>
<dbReference type="SUPFAM" id="SSF57850">
    <property type="entry name" value="RING/U-box"/>
    <property type="match status" value="1"/>
</dbReference>
<evidence type="ECO:0000256" key="5">
    <source>
        <dbReference type="ARBA" id="ARBA00022833"/>
    </source>
</evidence>
<dbReference type="InterPro" id="IPR001841">
    <property type="entry name" value="Znf_RING"/>
</dbReference>
<dbReference type="OrthoDB" id="8062037at2759"/>
<reference evidence="10" key="1">
    <citation type="journal article" date="2020" name="Stud. Mycol.">
        <title>101 Dothideomycetes genomes: a test case for predicting lifestyles and emergence of pathogens.</title>
        <authorList>
            <person name="Haridas S."/>
            <person name="Albert R."/>
            <person name="Binder M."/>
            <person name="Bloem J."/>
            <person name="Labutti K."/>
            <person name="Salamov A."/>
            <person name="Andreopoulos B."/>
            <person name="Baker S."/>
            <person name="Barry K."/>
            <person name="Bills G."/>
            <person name="Bluhm B."/>
            <person name="Cannon C."/>
            <person name="Castanera R."/>
            <person name="Culley D."/>
            <person name="Daum C."/>
            <person name="Ezra D."/>
            <person name="Gonzalez J."/>
            <person name="Henrissat B."/>
            <person name="Kuo A."/>
            <person name="Liang C."/>
            <person name="Lipzen A."/>
            <person name="Lutzoni F."/>
            <person name="Magnuson J."/>
            <person name="Mondo S."/>
            <person name="Nolan M."/>
            <person name="Ohm R."/>
            <person name="Pangilinan J."/>
            <person name="Park H.-J."/>
            <person name="Ramirez L."/>
            <person name="Alfaro M."/>
            <person name="Sun H."/>
            <person name="Tritt A."/>
            <person name="Yoshinaga Y."/>
            <person name="Zwiers L.-H."/>
            <person name="Turgeon B."/>
            <person name="Goodwin S."/>
            <person name="Spatafora J."/>
            <person name="Crous P."/>
            <person name="Grigoriev I."/>
        </authorList>
    </citation>
    <scope>NUCLEOTIDE SEQUENCE</scope>
    <source>
        <strain evidence="10">CBS 123094</strain>
    </source>
</reference>
<name>A0A6A5WG45_9PLEO</name>
<keyword evidence="11" id="KW-1185">Reference proteome</keyword>
<dbReference type="Gene3D" id="3.30.40.10">
    <property type="entry name" value="Zinc/RING finger domain, C3HC4 (zinc finger)"/>
    <property type="match status" value="1"/>
</dbReference>
<evidence type="ECO:0000256" key="8">
    <source>
        <dbReference type="SAM" id="Phobius"/>
    </source>
</evidence>
<feature type="region of interest" description="Disordered" evidence="7">
    <location>
        <begin position="207"/>
        <end position="245"/>
    </location>
</feature>
<organism evidence="10 11">
    <name type="scientific">Amniculicola lignicola CBS 123094</name>
    <dbReference type="NCBI Taxonomy" id="1392246"/>
    <lineage>
        <taxon>Eukaryota</taxon>
        <taxon>Fungi</taxon>
        <taxon>Dikarya</taxon>
        <taxon>Ascomycota</taxon>
        <taxon>Pezizomycotina</taxon>
        <taxon>Dothideomycetes</taxon>
        <taxon>Pleosporomycetidae</taxon>
        <taxon>Pleosporales</taxon>
        <taxon>Amniculicolaceae</taxon>
        <taxon>Amniculicola</taxon>
    </lineage>
</organism>
<dbReference type="Pfam" id="PF12678">
    <property type="entry name" value="zf-rbx1"/>
    <property type="match status" value="1"/>
</dbReference>
<dbReference type="PROSITE" id="PS50089">
    <property type="entry name" value="ZF_RING_2"/>
    <property type="match status" value="1"/>
</dbReference>
<accession>A0A6A5WG45</accession>
<feature type="compositionally biased region" description="Basic and acidic residues" evidence="7">
    <location>
        <begin position="207"/>
        <end position="228"/>
    </location>
</feature>
<keyword evidence="5" id="KW-0862">Zinc</keyword>
<evidence type="ECO:0000259" key="9">
    <source>
        <dbReference type="PROSITE" id="PS50089"/>
    </source>
</evidence>
<evidence type="ECO:0000256" key="6">
    <source>
        <dbReference type="PROSITE-ProRule" id="PRU00175"/>
    </source>
</evidence>
<keyword evidence="8" id="KW-0812">Transmembrane</keyword>
<dbReference type="GO" id="GO:0051603">
    <property type="term" value="P:proteolysis involved in protein catabolic process"/>
    <property type="evidence" value="ECO:0007669"/>
    <property type="project" value="UniProtKB-ARBA"/>
</dbReference>
<dbReference type="PANTHER" id="PTHR45969">
    <property type="entry name" value="RING ZINC FINGER PROTEIN-RELATED"/>
    <property type="match status" value="1"/>
</dbReference>
<keyword evidence="2" id="KW-0479">Metal-binding</keyword>
<keyword evidence="8" id="KW-0472">Membrane</keyword>
<dbReference type="GO" id="GO:0008270">
    <property type="term" value="F:zinc ion binding"/>
    <property type="evidence" value="ECO:0007669"/>
    <property type="project" value="UniProtKB-KW"/>
</dbReference>
<evidence type="ECO:0000256" key="2">
    <source>
        <dbReference type="ARBA" id="ARBA00022723"/>
    </source>
</evidence>
<dbReference type="InterPro" id="IPR024766">
    <property type="entry name" value="Znf_RING_H2"/>
</dbReference>
<dbReference type="GO" id="GO:0061630">
    <property type="term" value="F:ubiquitin protein ligase activity"/>
    <property type="evidence" value="ECO:0007669"/>
    <property type="project" value="TreeGrafter"/>
</dbReference>
<keyword evidence="4" id="KW-0833">Ubl conjugation pathway</keyword>
<evidence type="ECO:0000256" key="1">
    <source>
        <dbReference type="ARBA" id="ARBA00004906"/>
    </source>
</evidence>
<feature type="transmembrane region" description="Helical" evidence="8">
    <location>
        <begin position="35"/>
        <end position="57"/>
    </location>
</feature>
<dbReference type="GO" id="GO:0016567">
    <property type="term" value="P:protein ubiquitination"/>
    <property type="evidence" value="ECO:0007669"/>
    <property type="project" value="UniProtKB-UniPathway"/>
</dbReference>
<sequence>MPAITLDIRALQFLSPRQNNPGEDKSGRRILSSTAIGFLVPIFLAFIIGPFIAVYIIRSRREHRIDAILAARPRKEKRECAKQKLEGATTVVSRVSALDKKDETAVGEQNGECESLAEKECAICLSTLYAPSPPEPLRVKERPSTDKEPPITKQSAPLTLSTAEQEAILRLEICHHEFHAECLTSWVMMRRYTCPICRAVFWKGGESKSKEMEGHERHEMEANRENREGTTAAGGGPSERRAEQV</sequence>
<keyword evidence="8" id="KW-1133">Transmembrane helix</keyword>
<dbReference type="Proteomes" id="UP000799779">
    <property type="component" value="Unassembled WGS sequence"/>
</dbReference>
<evidence type="ECO:0000256" key="4">
    <source>
        <dbReference type="ARBA" id="ARBA00022786"/>
    </source>
</evidence>
<feature type="domain" description="RING-type" evidence="9">
    <location>
        <begin position="121"/>
        <end position="198"/>
    </location>
</feature>
<comment type="pathway">
    <text evidence="1">Protein modification; protein ubiquitination.</text>
</comment>
<evidence type="ECO:0000256" key="3">
    <source>
        <dbReference type="ARBA" id="ARBA00022771"/>
    </source>
</evidence>
<feature type="region of interest" description="Disordered" evidence="7">
    <location>
        <begin position="134"/>
        <end position="156"/>
    </location>
</feature>
<evidence type="ECO:0000313" key="11">
    <source>
        <dbReference type="Proteomes" id="UP000799779"/>
    </source>
</evidence>
<evidence type="ECO:0000256" key="7">
    <source>
        <dbReference type="SAM" id="MobiDB-lite"/>
    </source>
</evidence>
<dbReference type="CDD" id="cd16448">
    <property type="entry name" value="RING-H2"/>
    <property type="match status" value="1"/>
</dbReference>
<dbReference type="EMBL" id="ML977588">
    <property type="protein sequence ID" value="KAF2000602.1"/>
    <property type="molecule type" value="Genomic_DNA"/>
</dbReference>